<dbReference type="InterPro" id="IPR036291">
    <property type="entry name" value="NAD(P)-bd_dom_sf"/>
</dbReference>
<dbReference type="Pfam" id="PF02558">
    <property type="entry name" value="ApbA"/>
    <property type="match status" value="1"/>
</dbReference>
<keyword evidence="8 11" id="KW-0560">Oxidoreductase</keyword>
<sequence length="348" mass="39289">MAKDDLNVVLIGAGAVGGTVAGWLSPHYENFYVLGRPYLNEKLRKDGILVYEQGKKEQTKAIPVRCIDDLEEVDHVDLLVIAVKNYSLDEVCQTVKDKVTKETIVVGLQNGIENQEILPKYFKKVVYGVICYNSWVDEPGVIGYQSKGPIIVGIKELYLKSELILVKKLFNLGFEAISTDQLDNVTHSKLILNLTNSFTTLIGLHELDDMKDFRLIKNILSNLLYEGVQIVKAANYQESRLGGLPSWFSITAVVKLPNFLTDGMFKRNLGKMKISSMGQDVFKRGSSETEVESINGYLLRLADKNQVSAPYNQAVYKLCKKEFQTSPFKPLNVKEVWRKVEEEKQLVK</sequence>
<dbReference type="RefSeq" id="WP_226542311.1">
    <property type="nucleotide sequence ID" value="NZ_CP129013.1"/>
</dbReference>
<evidence type="ECO:0000256" key="5">
    <source>
        <dbReference type="ARBA" id="ARBA00019465"/>
    </source>
</evidence>
<dbReference type="EC" id="1.1.1.169" evidence="4 11"/>
<evidence type="ECO:0000259" key="13">
    <source>
        <dbReference type="Pfam" id="PF08546"/>
    </source>
</evidence>
<evidence type="ECO:0000256" key="3">
    <source>
        <dbReference type="ARBA" id="ARBA00007870"/>
    </source>
</evidence>
<evidence type="ECO:0000256" key="10">
    <source>
        <dbReference type="ARBA" id="ARBA00048793"/>
    </source>
</evidence>
<evidence type="ECO:0000256" key="6">
    <source>
        <dbReference type="ARBA" id="ARBA00022655"/>
    </source>
</evidence>
<keyword evidence="7 11" id="KW-0521">NADP</keyword>
<proteinExistence type="inferred from homology"/>
<dbReference type="InterPro" id="IPR013332">
    <property type="entry name" value="KPR_N"/>
</dbReference>
<comment type="similarity">
    <text evidence="3 11">Belongs to the ketopantoate reductase family.</text>
</comment>
<name>A0ABY9JYG1_9BACI</name>
<dbReference type="PANTHER" id="PTHR43765:SF2">
    <property type="entry name" value="2-DEHYDROPANTOATE 2-REDUCTASE"/>
    <property type="match status" value="1"/>
</dbReference>
<dbReference type="EMBL" id="CP129013">
    <property type="protein sequence ID" value="WLR42661.1"/>
    <property type="molecule type" value="Genomic_DNA"/>
</dbReference>
<evidence type="ECO:0000313" key="15">
    <source>
        <dbReference type="Proteomes" id="UP001197974"/>
    </source>
</evidence>
<dbReference type="InterPro" id="IPR013328">
    <property type="entry name" value="6PGD_dom2"/>
</dbReference>
<keyword evidence="15" id="KW-1185">Reference proteome</keyword>
<dbReference type="SUPFAM" id="SSF48179">
    <property type="entry name" value="6-phosphogluconate dehydrogenase C-terminal domain-like"/>
    <property type="match status" value="1"/>
</dbReference>
<organism evidence="14 15">
    <name type="scientific">Bacillus carboniphilus</name>
    <dbReference type="NCBI Taxonomy" id="86663"/>
    <lineage>
        <taxon>Bacteria</taxon>
        <taxon>Bacillati</taxon>
        <taxon>Bacillota</taxon>
        <taxon>Bacilli</taxon>
        <taxon>Bacillales</taxon>
        <taxon>Bacillaceae</taxon>
        <taxon>Bacillus</taxon>
    </lineage>
</organism>
<evidence type="ECO:0000259" key="12">
    <source>
        <dbReference type="Pfam" id="PF02558"/>
    </source>
</evidence>
<evidence type="ECO:0000256" key="4">
    <source>
        <dbReference type="ARBA" id="ARBA00013014"/>
    </source>
</evidence>
<evidence type="ECO:0000256" key="7">
    <source>
        <dbReference type="ARBA" id="ARBA00022857"/>
    </source>
</evidence>
<dbReference type="InterPro" id="IPR008927">
    <property type="entry name" value="6-PGluconate_DH-like_C_sf"/>
</dbReference>
<dbReference type="PANTHER" id="PTHR43765">
    <property type="entry name" value="2-DEHYDROPANTOATE 2-REDUCTASE-RELATED"/>
    <property type="match status" value="1"/>
</dbReference>
<comment type="pathway">
    <text evidence="2 11">Cofactor biosynthesis; (R)-pantothenate biosynthesis; (R)-pantoate from 3-methyl-2-oxobutanoate: step 2/2.</text>
</comment>
<feature type="domain" description="Ketopantoate reductase C-terminal" evidence="13">
    <location>
        <begin position="186"/>
        <end position="320"/>
    </location>
</feature>
<accession>A0ABY9JYG1</accession>
<dbReference type="Pfam" id="PF08546">
    <property type="entry name" value="ApbA_C"/>
    <property type="match status" value="1"/>
</dbReference>
<evidence type="ECO:0000256" key="2">
    <source>
        <dbReference type="ARBA" id="ARBA00004994"/>
    </source>
</evidence>
<dbReference type="InterPro" id="IPR013752">
    <property type="entry name" value="KPA_reductase"/>
</dbReference>
<evidence type="ECO:0000256" key="8">
    <source>
        <dbReference type="ARBA" id="ARBA00023002"/>
    </source>
</evidence>
<protein>
    <recommendedName>
        <fullName evidence="5 11">2-dehydropantoate 2-reductase</fullName>
        <ecNumber evidence="4 11">1.1.1.169</ecNumber>
    </recommendedName>
    <alternativeName>
        <fullName evidence="9 11">Ketopantoate reductase</fullName>
    </alternativeName>
</protein>
<reference evidence="14 15" key="1">
    <citation type="submission" date="2023-06" db="EMBL/GenBank/DDBJ databases">
        <title>Five Gram-positive bacteria isolated from mangrove sediments in Shenzhen, Guangdong, China.</title>
        <authorList>
            <person name="Yu S."/>
            <person name="Zheng W."/>
            <person name="Huang Y."/>
        </authorList>
    </citation>
    <scope>NUCLEOTIDE SEQUENCE [LARGE SCALE GENOMIC DNA]</scope>
    <source>
        <strain evidence="14 15">SaN35-3</strain>
    </source>
</reference>
<feature type="domain" description="Ketopantoate reductase N-terminal" evidence="12">
    <location>
        <begin position="9"/>
        <end position="153"/>
    </location>
</feature>
<keyword evidence="6 11" id="KW-0566">Pantothenate biosynthesis</keyword>
<dbReference type="GO" id="GO:0008677">
    <property type="term" value="F:2-dehydropantoate 2-reductase activity"/>
    <property type="evidence" value="ECO:0007669"/>
    <property type="project" value="UniProtKB-EC"/>
</dbReference>
<evidence type="ECO:0000256" key="1">
    <source>
        <dbReference type="ARBA" id="ARBA00002919"/>
    </source>
</evidence>
<dbReference type="Gene3D" id="1.10.1040.10">
    <property type="entry name" value="N-(1-d-carboxylethyl)-l-norvaline Dehydrogenase, domain 2"/>
    <property type="match status" value="1"/>
</dbReference>
<dbReference type="InterPro" id="IPR003710">
    <property type="entry name" value="ApbA"/>
</dbReference>
<comment type="function">
    <text evidence="1 11">Catalyzes the NADPH-dependent reduction of ketopantoate into pantoic acid.</text>
</comment>
<dbReference type="SUPFAM" id="SSF51735">
    <property type="entry name" value="NAD(P)-binding Rossmann-fold domains"/>
    <property type="match status" value="1"/>
</dbReference>
<dbReference type="InterPro" id="IPR050838">
    <property type="entry name" value="Ketopantoate_reductase"/>
</dbReference>
<dbReference type="Proteomes" id="UP001197974">
    <property type="component" value="Chromosome"/>
</dbReference>
<dbReference type="Gene3D" id="3.40.50.720">
    <property type="entry name" value="NAD(P)-binding Rossmann-like Domain"/>
    <property type="match status" value="1"/>
</dbReference>
<gene>
    <name evidence="14" type="ORF">LC087_18600</name>
</gene>
<evidence type="ECO:0000313" key="14">
    <source>
        <dbReference type="EMBL" id="WLR42661.1"/>
    </source>
</evidence>
<evidence type="ECO:0000256" key="11">
    <source>
        <dbReference type="RuleBase" id="RU362068"/>
    </source>
</evidence>
<dbReference type="NCBIfam" id="TIGR00745">
    <property type="entry name" value="apbA_panE"/>
    <property type="match status" value="1"/>
</dbReference>
<comment type="catalytic activity">
    <reaction evidence="10 11">
        <text>(R)-pantoate + NADP(+) = 2-dehydropantoate + NADPH + H(+)</text>
        <dbReference type="Rhea" id="RHEA:16233"/>
        <dbReference type="ChEBI" id="CHEBI:11561"/>
        <dbReference type="ChEBI" id="CHEBI:15378"/>
        <dbReference type="ChEBI" id="CHEBI:15980"/>
        <dbReference type="ChEBI" id="CHEBI:57783"/>
        <dbReference type="ChEBI" id="CHEBI:58349"/>
        <dbReference type="EC" id="1.1.1.169"/>
    </reaction>
</comment>
<evidence type="ECO:0000256" key="9">
    <source>
        <dbReference type="ARBA" id="ARBA00032024"/>
    </source>
</evidence>